<dbReference type="RefSeq" id="XP_015586325.1">
    <property type="nucleotide sequence ID" value="XM_015730839.2"/>
</dbReference>
<sequence>MTSKKKSNKLSNATDNTATVVWTKAEKCALLKSLKKYGHKDISKIAETIPSKSQSDIKILIDKFTKQARCKKHIKTESPIDNWLASGMFPDTDTLIPEALLFIQLYEKHPPEEQTGGCNLREVYNFLYRMVLGQPTVGISPEVEKTVYYLISNITREVWPASRTEILNEIAKLPAKQKCLKVYPGKKMYF</sequence>
<dbReference type="GO" id="GO:0005634">
    <property type="term" value="C:nucleus"/>
    <property type="evidence" value="ECO:0007669"/>
    <property type="project" value="UniProtKB-SubCell"/>
</dbReference>
<accession>A0AAJ7FDF5</accession>
<evidence type="ECO:0000256" key="1">
    <source>
        <dbReference type="ARBA" id="ARBA00004123"/>
    </source>
</evidence>
<evidence type="ECO:0000313" key="3">
    <source>
        <dbReference type="RefSeq" id="XP_015586325.1"/>
    </source>
</evidence>
<dbReference type="Proteomes" id="UP000694920">
    <property type="component" value="Unplaced"/>
</dbReference>
<comment type="subcellular location">
    <subcellularLocation>
        <location evidence="1">Nucleus</location>
    </subcellularLocation>
</comment>
<keyword evidence="2" id="KW-1185">Reference proteome</keyword>
<dbReference type="Gene3D" id="1.10.10.60">
    <property type="entry name" value="Homeodomain-like"/>
    <property type="match status" value="1"/>
</dbReference>
<dbReference type="SUPFAM" id="SSF46689">
    <property type="entry name" value="Homeodomain-like"/>
    <property type="match status" value="1"/>
</dbReference>
<dbReference type="InterPro" id="IPR001005">
    <property type="entry name" value="SANT/Myb"/>
</dbReference>
<gene>
    <name evidence="3" type="primary">LOC107263527</name>
</gene>
<evidence type="ECO:0000313" key="2">
    <source>
        <dbReference type="Proteomes" id="UP000694920"/>
    </source>
</evidence>
<protein>
    <submittedName>
        <fullName evidence="3">Uncharacterized protein LOC107263527</fullName>
    </submittedName>
</protein>
<dbReference type="InterPro" id="IPR009057">
    <property type="entry name" value="Homeodomain-like_sf"/>
</dbReference>
<name>A0AAJ7FDF5_CEPCN</name>
<reference evidence="3" key="1">
    <citation type="submission" date="2025-08" db="UniProtKB">
        <authorList>
            <consortium name="RefSeq"/>
        </authorList>
    </citation>
    <scope>IDENTIFICATION</scope>
</reference>
<organism evidence="2 3">
    <name type="scientific">Cephus cinctus</name>
    <name type="common">Wheat stem sawfly</name>
    <dbReference type="NCBI Taxonomy" id="211228"/>
    <lineage>
        <taxon>Eukaryota</taxon>
        <taxon>Metazoa</taxon>
        <taxon>Ecdysozoa</taxon>
        <taxon>Arthropoda</taxon>
        <taxon>Hexapoda</taxon>
        <taxon>Insecta</taxon>
        <taxon>Pterygota</taxon>
        <taxon>Neoptera</taxon>
        <taxon>Endopterygota</taxon>
        <taxon>Hymenoptera</taxon>
        <taxon>Cephoidea</taxon>
        <taxon>Cephidae</taxon>
        <taxon>Cephus</taxon>
    </lineage>
</organism>
<dbReference type="CDD" id="cd00167">
    <property type="entry name" value="SANT"/>
    <property type="match status" value="1"/>
</dbReference>
<proteinExistence type="predicted"/>
<dbReference type="KEGG" id="ccin:107263527"/>
<dbReference type="GeneID" id="107263527"/>
<dbReference type="AlphaFoldDB" id="A0AAJ7FDF5"/>